<keyword evidence="5" id="KW-1185">Reference proteome</keyword>
<evidence type="ECO:0000313" key="4">
    <source>
        <dbReference type="EMBL" id="RSK86296.1"/>
    </source>
</evidence>
<dbReference type="Gene3D" id="3.40.50.12370">
    <property type="match status" value="1"/>
</dbReference>
<comment type="similarity">
    <text evidence="1">Belongs to the universal stress protein A family.</text>
</comment>
<accession>A0ABX9ZV66</accession>
<comment type="caution">
    <text evidence="4">The sequence shown here is derived from an EMBL/GenBank/DDBJ whole genome shotgun (WGS) entry which is preliminary data.</text>
</comment>
<name>A0ABX9ZV66_9BURK</name>
<dbReference type="InterPro" id="IPR006015">
    <property type="entry name" value="Universal_stress_UspA"/>
</dbReference>
<dbReference type="InterPro" id="IPR006016">
    <property type="entry name" value="UspA"/>
</dbReference>
<dbReference type="PRINTS" id="PR01438">
    <property type="entry name" value="UNVRSLSTRESS"/>
</dbReference>
<evidence type="ECO:0000313" key="5">
    <source>
        <dbReference type="Proteomes" id="UP000270216"/>
    </source>
</evidence>
<dbReference type="PANTHER" id="PTHR46268">
    <property type="entry name" value="STRESS RESPONSE PROTEIN NHAX"/>
    <property type="match status" value="1"/>
</dbReference>
<dbReference type="Pfam" id="PF00582">
    <property type="entry name" value="Usp"/>
    <property type="match status" value="1"/>
</dbReference>
<evidence type="ECO:0000256" key="1">
    <source>
        <dbReference type="ARBA" id="ARBA00008791"/>
    </source>
</evidence>
<evidence type="ECO:0000259" key="3">
    <source>
        <dbReference type="Pfam" id="PF00582"/>
    </source>
</evidence>
<dbReference type="Proteomes" id="UP000270216">
    <property type="component" value="Unassembled WGS sequence"/>
</dbReference>
<reference evidence="4 5" key="1">
    <citation type="submission" date="2018-12" db="EMBL/GenBank/DDBJ databases">
        <title>Whole genome sequence of a Pandoraea apista isolate from a patient with cystic fibrosis.</title>
        <authorList>
            <person name="Kenna D.T."/>
            <person name="Turton J.F."/>
        </authorList>
    </citation>
    <scope>NUCLEOTIDE SEQUENCE [LARGE SCALE GENOMIC DNA]</scope>
    <source>
        <strain evidence="4 5">Pa13324</strain>
    </source>
</reference>
<feature type="region of interest" description="Disordered" evidence="2">
    <location>
        <begin position="1"/>
        <end position="42"/>
    </location>
</feature>
<dbReference type="SUPFAM" id="SSF52402">
    <property type="entry name" value="Adenine nucleotide alpha hydrolases-like"/>
    <property type="match status" value="2"/>
</dbReference>
<proteinExistence type="inferred from homology"/>
<gene>
    <name evidence="4" type="ORF">EJE83_01505</name>
</gene>
<evidence type="ECO:0000256" key="2">
    <source>
        <dbReference type="SAM" id="MobiDB-lite"/>
    </source>
</evidence>
<dbReference type="CDD" id="cd00293">
    <property type="entry name" value="USP-like"/>
    <property type="match status" value="1"/>
</dbReference>
<feature type="domain" description="UspA" evidence="3">
    <location>
        <begin position="223"/>
        <end position="343"/>
    </location>
</feature>
<protein>
    <submittedName>
        <fullName evidence="4">Universal stress protein</fullName>
    </submittedName>
</protein>
<dbReference type="PANTHER" id="PTHR46268:SF15">
    <property type="entry name" value="UNIVERSAL STRESS PROTEIN HP_0031"/>
    <property type="match status" value="1"/>
</dbReference>
<dbReference type="EMBL" id="RWHX01000002">
    <property type="protein sequence ID" value="RSK86296.1"/>
    <property type="molecule type" value="Genomic_DNA"/>
</dbReference>
<feature type="region of interest" description="Disordered" evidence="2">
    <location>
        <begin position="113"/>
        <end position="135"/>
    </location>
</feature>
<organism evidence="4 5">
    <name type="scientific">Pandoraea apista</name>
    <dbReference type="NCBI Taxonomy" id="93218"/>
    <lineage>
        <taxon>Bacteria</taxon>
        <taxon>Pseudomonadati</taxon>
        <taxon>Pseudomonadota</taxon>
        <taxon>Betaproteobacteria</taxon>
        <taxon>Burkholderiales</taxon>
        <taxon>Burkholderiaceae</taxon>
        <taxon>Pandoraea</taxon>
    </lineage>
</organism>
<feature type="compositionally biased region" description="Polar residues" evidence="2">
    <location>
        <begin position="121"/>
        <end position="135"/>
    </location>
</feature>
<sequence>MARCPPEPDDYRTRLRMARRQSPPRQDIDSHQLHAMNSPACDPKLTYKQSTPAQLLRSWANDNVPCARRKTMSLRRICVHVDDTATSAARLRFSGLLARQHDASLAGIYLPHRPGAVHSGQPESSGTRYQTEGHSQAARQSAEHLFKEVCAEHDISGDWHSPFGAPTTILSNFSKGTDLCIVGQPDAPGGVAALGVDGLGDIIVSAGTPILGLPHNVTFPREIRRIVVAWNGSREARRAIGDAWQLLGRAQDIFVVGINRSPAGDDPSLADIVRLMEAHGLRAKAVSVRQDTEASDGVQLLATVEAHEADLLVMGAYGHGPTRERVFGGATRTVLKHMSTPVLFSH</sequence>